<reference evidence="1" key="1">
    <citation type="submission" date="2021-01" db="EMBL/GenBank/DDBJ databases">
        <title>Adiantum capillus-veneris genome.</title>
        <authorList>
            <person name="Fang Y."/>
            <person name="Liao Q."/>
        </authorList>
    </citation>
    <scope>NUCLEOTIDE SEQUENCE</scope>
    <source>
        <strain evidence="1">H3</strain>
        <tissue evidence="1">Leaf</tissue>
    </source>
</reference>
<comment type="caution">
    <text evidence="1">The sequence shown here is derived from an EMBL/GenBank/DDBJ whole genome shotgun (WGS) entry which is preliminary data.</text>
</comment>
<sequence>MSVCHIHSLYYNLELFKLQVKNLEAPIYRLEIWQKKFSKLIASALVITFLSRLGKHANLIIGGGQHMNAATSGNPIGKCSLKMLSVINPTLYFQFSGAFFTILHIDQQFRAPHLLI</sequence>
<evidence type="ECO:0000313" key="1">
    <source>
        <dbReference type="EMBL" id="KAI5068796.1"/>
    </source>
</evidence>
<accession>A0A9D4UJ13</accession>
<gene>
    <name evidence="1" type="ORF">GOP47_0017141</name>
</gene>
<proteinExistence type="predicted"/>
<dbReference type="EMBL" id="JABFUD020000016">
    <property type="protein sequence ID" value="KAI5068796.1"/>
    <property type="molecule type" value="Genomic_DNA"/>
</dbReference>
<name>A0A9D4UJ13_ADICA</name>
<organism evidence="1 2">
    <name type="scientific">Adiantum capillus-veneris</name>
    <name type="common">Maidenhair fern</name>
    <dbReference type="NCBI Taxonomy" id="13818"/>
    <lineage>
        <taxon>Eukaryota</taxon>
        <taxon>Viridiplantae</taxon>
        <taxon>Streptophyta</taxon>
        <taxon>Embryophyta</taxon>
        <taxon>Tracheophyta</taxon>
        <taxon>Polypodiopsida</taxon>
        <taxon>Polypodiidae</taxon>
        <taxon>Polypodiales</taxon>
        <taxon>Pteridineae</taxon>
        <taxon>Pteridaceae</taxon>
        <taxon>Vittarioideae</taxon>
        <taxon>Adiantum</taxon>
    </lineage>
</organism>
<dbReference type="AlphaFoldDB" id="A0A9D4UJ13"/>
<dbReference type="Proteomes" id="UP000886520">
    <property type="component" value="Chromosome 16"/>
</dbReference>
<protein>
    <submittedName>
        <fullName evidence="1">Uncharacterized protein</fullName>
    </submittedName>
</protein>
<evidence type="ECO:0000313" key="2">
    <source>
        <dbReference type="Proteomes" id="UP000886520"/>
    </source>
</evidence>
<keyword evidence="2" id="KW-1185">Reference proteome</keyword>